<keyword evidence="1" id="KW-0479">Metal-binding</keyword>
<name>A0A8S1L381_9CILI</name>
<feature type="domain" description="C3H1-type" evidence="2">
    <location>
        <begin position="98"/>
        <end position="126"/>
    </location>
</feature>
<gene>
    <name evidence="3" type="ORF">PSON_ATCC_30995.1.T0160373</name>
</gene>
<evidence type="ECO:0000313" key="3">
    <source>
        <dbReference type="EMBL" id="CAD8062500.1"/>
    </source>
</evidence>
<feature type="zinc finger region" description="C3H1-type" evidence="1">
    <location>
        <begin position="98"/>
        <end position="126"/>
    </location>
</feature>
<dbReference type="PROSITE" id="PS50103">
    <property type="entry name" value="ZF_C3H1"/>
    <property type="match status" value="1"/>
</dbReference>
<comment type="caution">
    <text evidence="3">The sequence shown here is derived from an EMBL/GenBank/DDBJ whole genome shotgun (WGS) entry which is preliminary data.</text>
</comment>
<accession>A0A8S1L381</accession>
<evidence type="ECO:0000313" key="4">
    <source>
        <dbReference type="Proteomes" id="UP000692954"/>
    </source>
</evidence>
<dbReference type="EMBL" id="CAJJDN010000016">
    <property type="protein sequence ID" value="CAD8062500.1"/>
    <property type="molecule type" value="Genomic_DNA"/>
</dbReference>
<evidence type="ECO:0000256" key="1">
    <source>
        <dbReference type="PROSITE-ProRule" id="PRU00723"/>
    </source>
</evidence>
<keyword evidence="4" id="KW-1185">Reference proteome</keyword>
<keyword evidence="1" id="KW-0862">Zinc</keyword>
<dbReference type="Pfam" id="PF00642">
    <property type="entry name" value="zf-CCCH"/>
    <property type="match status" value="1"/>
</dbReference>
<dbReference type="Proteomes" id="UP000692954">
    <property type="component" value="Unassembled WGS sequence"/>
</dbReference>
<dbReference type="OrthoDB" id="287167at2759"/>
<protein>
    <recommendedName>
        <fullName evidence="2">C3H1-type domain-containing protein</fullName>
    </recommendedName>
</protein>
<dbReference type="InterPro" id="IPR000571">
    <property type="entry name" value="Znf_CCCH"/>
</dbReference>
<sequence length="170" mass="20109">MSTVKQTKQVSDILGKISDFYRTQSLNKTATKKFNISRQTISNKNLYLQQFEKKLEEVTAFNPRKSMVLSKFKEYEQQKQEQNHNKDIATILKEKQKIPKTRICRQYIKTKQCRMGANCKYAHSIKELDVEYAPVAWTIQFNGDIQQKRPKTMGEQRSYRVLQAFQKSMQ</sequence>
<proteinExistence type="predicted"/>
<reference evidence="3" key="1">
    <citation type="submission" date="2021-01" db="EMBL/GenBank/DDBJ databases">
        <authorList>
            <consortium name="Genoscope - CEA"/>
            <person name="William W."/>
        </authorList>
    </citation>
    <scope>NUCLEOTIDE SEQUENCE</scope>
</reference>
<dbReference type="SMART" id="SM00356">
    <property type="entry name" value="ZnF_C3H1"/>
    <property type="match status" value="1"/>
</dbReference>
<dbReference type="GO" id="GO:0008270">
    <property type="term" value="F:zinc ion binding"/>
    <property type="evidence" value="ECO:0007669"/>
    <property type="project" value="UniProtKB-KW"/>
</dbReference>
<dbReference type="AlphaFoldDB" id="A0A8S1L381"/>
<evidence type="ECO:0000259" key="2">
    <source>
        <dbReference type="PROSITE" id="PS50103"/>
    </source>
</evidence>
<organism evidence="3 4">
    <name type="scientific">Paramecium sonneborni</name>
    <dbReference type="NCBI Taxonomy" id="65129"/>
    <lineage>
        <taxon>Eukaryota</taxon>
        <taxon>Sar</taxon>
        <taxon>Alveolata</taxon>
        <taxon>Ciliophora</taxon>
        <taxon>Intramacronucleata</taxon>
        <taxon>Oligohymenophorea</taxon>
        <taxon>Peniculida</taxon>
        <taxon>Parameciidae</taxon>
        <taxon>Paramecium</taxon>
    </lineage>
</organism>
<keyword evidence="1" id="KW-0863">Zinc-finger</keyword>